<gene>
    <name evidence="2" type="ORF">LCGC14_3133200</name>
</gene>
<proteinExistence type="predicted"/>
<feature type="transmembrane region" description="Helical" evidence="1">
    <location>
        <begin position="7"/>
        <end position="27"/>
    </location>
</feature>
<dbReference type="PROSITE" id="PS51257">
    <property type="entry name" value="PROKAR_LIPOPROTEIN"/>
    <property type="match status" value="1"/>
</dbReference>
<accession>A0A0F8Y624</accession>
<keyword evidence="1" id="KW-0812">Transmembrane</keyword>
<organism evidence="2">
    <name type="scientific">marine sediment metagenome</name>
    <dbReference type="NCBI Taxonomy" id="412755"/>
    <lineage>
        <taxon>unclassified sequences</taxon>
        <taxon>metagenomes</taxon>
        <taxon>ecological metagenomes</taxon>
    </lineage>
</organism>
<comment type="caution">
    <text evidence="2">The sequence shown here is derived from an EMBL/GenBank/DDBJ whole genome shotgun (WGS) entry which is preliminary data.</text>
</comment>
<sequence length="108" mass="12166">MWAKLKALPWIATAGMVLTAIVMGMACGKIKRLEKRAAKKTEKSIDLKNSKISSQIHKGKMLADSANTDLDVAGRVKERQEKRMESLGDRDETIDDIAHRFNSKRVRK</sequence>
<protein>
    <submittedName>
        <fullName evidence="2">Uncharacterized protein</fullName>
    </submittedName>
</protein>
<evidence type="ECO:0000256" key="1">
    <source>
        <dbReference type="SAM" id="Phobius"/>
    </source>
</evidence>
<evidence type="ECO:0000313" key="2">
    <source>
        <dbReference type="EMBL" id="KKK49624.1"/>
    </source>
</evidence>
<reference evidence="2" key="1">
    <citation type="journal article" date="2015" name="Nature">
        <title>Complex archaea that bridge the gap between prokaryotes and eukaryotes.</title>
        <authorList>
            <person name="Spang A."/>
            <person name="Saw J.H."/>
            <person name="Jorgensen S.L."/>
            <person name="Zaremba-Niedzwiedzka K."/>
            <person name="Martijn J."/>
            <person name="Lind A.E."/>
            <person name="van Eijk R."/>
            <person name="Schleper C."/>
            <person name="Guy L."/>
            <person name="Ettema T.J."/>
        </authorList>
    </citation>
    <scope>NUCLEOTIDE SEQUENCE</scope>
</reference>
<keyword evidence="1" id="KW-0472">Membrane</keyword>
<name>A0A0F8Y624_9ZZZZ</name>
<dbReference type="EMBL" id="LAZR01068445">
    <property type="protein sequence ID" value="KKK49624.1"/>
    <property type="molecule type" value="Genomic_DNA"/>
</dbReference>
<dbReference type="AlphaFoldDB" id="A0A0F8Y624"/>
<keyword evidence="1" id="KW-1133">Transmembrane helix</keyword>